<proteinExistence type="predicted"/>
<protein>
    <submittedName>
        <fullName evidence="3">Collagen alpha-1(XIII) chain-like</fullName>
    </submittedName>
</protein>
<dbReference type="PROSITE" id="PS50994">
    <property type="entry name" value="INTEGRASE"/>
    <property type="match status" value="1"/>
</dbReference>
<dbReference type="GO" id="GO:0003676">
    <property type="term" value="F:nucleic acid binding"/>
    <property type="evidence" value="ECO:0007669"/>
    <property type="project" value="InterPro"/>
</dbReference>
<dbReference type="InterPro" id="IPR012337">
    <property type="entry name" value="RNaseH-like_sf"/>
</dbReference>
<comment type="caution">
    <text evidence="3">The sequence shown here is derived from an EMBL/GenBank/DDBJ whole genome shotgun (WGS) entry which is preliminary data.</text>
</comment>
<dbReference type="Pfam" id="PF00665">
    <property type="entry name" value="rve"/>
    <property type="match status" value="1"/>
</dbReference>
<evidence type="ECO:0000313" key="3">
    <source>
        <dbReference type="EMBL" id="KAG6936500.1"/>
    </source>
</evidence>
<name>A0A8T1T6J1_CHESE</name>
<keyword evidence="3" id="KW-0176">Collagen</keyword>
<dbReference type="InterPro" id="IPR036397">
    <property type="entry name" value="RNaseH_sf"/>
</dbReference>
<dbReference type="AlphaFoldDB" id="A0A8T1T6J1"/>
<feature type="domain" description="Integrase catalytic" evidence="2">
    <location>
        <begin position="1"/>
        <end position="149"/>
    </location>
</feature>
<evidence type="ECO:0000259" key="2">
    <source>
        <dbReference type="PROSITE" id="PS50994"/>
    </source>
</evidence>
<dbReference type="GO" id="GO:0015074">
    <property type="term" value="P:DNA integration"/>
    <property type="evidence" value="ECO:0007669"/>
    <property type="project" value="InterPro"/>
</dbReference>
<dbReference type="PANTHER" id="PTHR37984:SF15">
    <property type="entry name" value="INTEGRASE CATALYTIC DOMAIN-CONTAINING PROTEIN"/>
    <property type="match status" value="1"/>
</dbReference>
<dbReference type="EMBL" id="JAHGAV010000032">
    <property type="protein sequence ID" value="KAG6936500.1"/>
    <property type="molecule type" value="Genomic_DNA"/>
</dbReference>
<organism evidence="3 4">
    <name type="scientific">Chelydra serpentina</name>
    <name type="common">Snapping turtle</name>
    <name type="synonym">Testudo serpentina</name>
    <dbReference type="NCBI Taxonomy" id="8475"/>
    <lineage>
        <taxon>Eukaryota</taxon>
        <taxon>Metazoa</taxon>
        <taxon>Chordata</taxon>
        <taxon>Craniata</taxon>
        <taxon>Vertebrata</taxon>
        <taxon>Euteleostomi</taxon>
        <taxon>Archelosauria</taxon>
        <taxon>Testudinata</taxon>
        <taxon>Testudines</taxon>
        <taxon>Cryptodira</taxon>
        <taxon>Durocryptodira</taxon>
        <taxon>Americhelydia</taxon>
        <taxon>Chelydroidea</taxon>
        <taxon>Chelydridae</taxon>
        <taxon>Chelydra</taxon>
    </lineage>
</organism>
<evidence type="ECO:0000313" key="4">
    <source>
        <dbReference type="Proteomes" id="UP000765507"/>
    </source>
</evidence>
<gene>
    <name evidence="3" type="ORF">G0U57_012264</name>
</gene>
<evidence type="ECO:0000256" key="1">
    <source>
        <dbReference type="SAM" id="MobiDB-lite"/>
    </source>
</evidence>
<dbReference type="OrthoDB" id="8948897at2759"/>
<dbReference type="Gene3D" id="3.30.420.10">
    <property type="entry name" value="Ribonuclease H-like superfamily/Ribonuclease H"/>
    <property type="match status" value="1"/>
</dbReference>
<sequence length="482" mass="54225">MDFLSLEPDRRGTANILVVTDHFTRYAQAYPTKDQKASTVAKILWENFFVHFGLPARLHSDQGQDFESRLIKELCRIMGIKKSHTTPYHPQGDPLPERFNRTLLNMLGTLEPQQKKHWSQHVEHLVHAYNCTRHNATGFTPYMLMFGREARLPVDLCFGVSSDGALPETYLGYVTRLKDQLKEAYRIATQAAGHQNQKNKTRYDQRVRQQEIQVGDRVLARKLGLQGKHKIADRWESHPYIIEKKLGDLSVYRLCPEGSHGPTRTLHRNNLLPVEQVLFPHNDVSTDSEPPGLASRTRAQRWKYTRPLQTPSSSESEDEMGFDKHPVWNAPTPMDPLVVTQRDGEGEEPTLSTPEAPLSKAVETPQEHDEEGSVQAENSVPQTATLNPDALEFVPQGPIILPPCSVVSPQPIPNSQPRRSSREGKPRCVLTYDRLGEPSDLEISGVPWGASCFMGNLFQPSGFCGMDDGNASVEWGPWGSTV</sequence>
<dbReference type="InterPro" id="IPR001584">
    <property type="entry name" value="Integrase_cat-core"/>
</dbReference>
<dbReference type="GO" id="GO:0005581">
    <property type="term" value="C:collagen trimer"/>
    <property type="evidence" value="ECO:0007669"/>
    <property type="project" value="UniProtKB-KW"/>
</dbReference>
<dbReference type="PANTHER" id="PTHR37984">
    <property type="entry name" value="PROTEIN CBG26694"/>
    <property type="match status" value="1"/>
</dbReference>
<keyword evidence="4" id="KW-1185">Reference proteome</keyword>
<reference evidence="3 4" key="1">
    <citation type="journal article" date="2020" name="G3 (Bethesda)">
        <title>Draft Genome of the Common Snapping Turtle, Chelydra serpentina, a Model for Phenotypic Plasticity in Reptiles.</title>
        <authorList>
            <person name="Das D."/>
            <person name="Singh S.K."/>
            <person name="Bierstedt J."/>
            <person name="Erickson A."/>
            <person name="Galli G.L.J."/>
            <person name="Crossley D.A. 2nd"/>
            <person name="Rhen T."/>
        </authorList>
    </citation>
    <scope>NUCLEOTIDE SEQUENCE [LARGE SCALE GENOMIC DNA]</scope>
    <source>
        <strain evidence="3">KW</strain>
    </source>
</reference>
<dbReference type="Proteomes" id="UP000765507">
    <property type="component" value="Unassembled WGS sequence"/>
</dbReference>
<dbReference type="SUPFAM" id="SSF53098">
    <property type="entry name" value="Ribonuclease H-like"/>
    <property type="match status" value="1"/>
</dbReference>
<accession>A0A8T1T6J1</accession>
<feature type="region of interest" description="Disordered" evidence="1">
    <location>
        <begin position="283"/>
        <end position="379"/>
    </location>
</feature>
<dbReference type="InterPro" id="IPR050951">
    <property type="entry name" value="Retrovirus_Pol_polyprotein"/>
</dbReference>
<dbReference type="FunFam" id="3.30.420.10:FF:000269">
    <property type="entry name" value="Uncharacterized protein"/>
    <property type="match status" value="1"/>
</dbReference>